<evidence type="ECO:0000256" key="1">
    <source>
        <dbReference type="ARBA" id="ARBA00005439"/>
    </source>
</evidence>
<reference evidence="9" key="2">
    <citation type="submission" date="2021-09" db="EMBL/GenBank/DDBJ databases">
        <authorList>
            <person name="Gilroy R."/>
        </authorList>
    </citation>
    <scope>NUCLEOTIDE SEQUENCE</scope>
    <source>
        <strain evidence="9">ChiGjej2B2-19336</strain>
    </source>
</reference>
<feature type="domain" description="Translation initiation factor 3 N-terminal" evidence="8">
    <location>
        <begin position="15"/>
        <end position="83"/>
    </location>
</feature>
<comment type="subunit">
    <text evidence="4 6">Monomer.</text>
</comment>
<dbReference type="EMBL" id="DYZA01000079">
    <property type="protein sequence ID" value="HJD96865.1"/>
    <property type="molecule type" value="Genomic_DNA"/>
</dbReference>
<dbReference type="InterPro" id="IPR001288">
    <property type="entry name" value="Translation_initiation_fac_3"/>
</dbReference>
<sequence length="178" mass="20384">MRPRRDVPQDGVRRNEQIRAREVRVIGPEGEQIGILPCSDAIAMAHEAGYDLVEVAANAEPPVCRIMDFGKFKYEQQQKKKEAKRNQTVVQIKEIKVRPKTDDHDYETKLRHIRRFLTDGDRCKVTVFFRGREIVHKDRGESILTKIIADTADVGKVEQAPSAEGRTLQMLLIPLPKK</sequence>
<dbReference type="Gene3D" id="3.10.20.80">
    <property type="entry name" value="Translation initiation factor 3 (IF-3), N-terminal domain"/>
    <property type="match status" value="1"/>
</dbReference>
<dbReference type="PANTHER" id="PTHR10938">
    <property type="entry name" value="TRANSLATION INITIATION FACTOR IF-3"/>
    <property type="match status" value="1"/>
</dbReference>
<keyword evidence="3 4" id="KW-0648">Protein biosynthesis</keyword>
<evidence type="ECO:0000256" key="4">
    <source>
        <dbReference type="HAMAP-Rule" id="MF_00080"/>
    </source>
</evidence>
<evidence type="ECO:0000313" key="9">
    <source>
        <dbReference type="EMBL" id="HJD96865.1"/>
    </source>
</evidence>
<dbReference type="InterPro" id="IPR019814">
    <property type="entry name" value="Translation_initiation_fac_3_N"/>
</dbReference>
<gene>
    <name evidence="4 9" type="primary">infC</name>
    <name evidence="9" type="ORF">K8W16_04380</name>
</gene>
<comment type="function">
    <text evidence="4 6">IF-3 binds to the 30S ribosomal subunit and shifts the equilibrium between 70S ribosomes and their 50S and 30S subunits in favor of the free subunits, thus enhancing the availability of 30S subunits on which protein synthesis initiation begins.</text>
</comment>
<comment type="similarity">
    <text evidence="1 4 6">Belongs to the IF-3 family.</text>
</comment>
<dbReference type="SUPFAM" id="SSF55200">
    <property type="entry name" value="Translation initiation factor IF3, C-terminal domain"/>
    <property type="match status" value="1"/>
</dbReference>
<evidence type="ECO:0000259" key="8">
    <source>
        <dbReference type="Pfam" id="PF05198"/>
    </source>
</evidence>
<organism evidence="9 10">
    <name type="scientific">Mailhella massiliensis</name>
    <dbReference type="NCBI Taxonomy" id="1903261"/>
    <lineage>
        <taxon>Bacteria</taxon>
        <taxon>Pseudomonadati</taxon>
        <taxon>Thermodesulfobacteriota</taxon>
        <taxon>Desulfovibrionia</taxon>
        <taxon>Desulfovibrionales</taxon>
        <taxon>Desulfovibrionaceae</taxon>
        <taxon>Mailhella</taxon>
    </lineage>
</organism>
<dbReference type="RefSeq" id="WP_077071976.1">
    <property type="nucleotide sequence ID" value="NZ_CALUWX010000051.1"/>
</dbReference>
<keyword evidence="4" id="KW-0963">Cytoplasm</keyword>
<dbReference type="FunFam" id="3.10.20.80:FF:000001">
    <property type="entry name" value="Translation initiation factor IF-3"/>
    <property type="match status" value="1"/>
</dbReference>
<dbReference type="Pfam" id="PF00707">
    <property type="entry name" value="IF3_C"/>
    <property type="match status" value="1"/>
</dbReference>
<protein>
    <recommendedName>
        <fullName evidence="4 5">Translation initiation factor IF-3</fullName>
    </recommendedName>
</protein>
<accession>A0A921AVV8</accession>
<dbReference type="Proteomes" id="UP000698963">
    <property type="component" value="Unassembled WGS sequence"/>
</dbReference>
<feature type="domain" description="Translation initiation factor 3 C-terminal" evidence="7">
    <location>
        <begin position="90"/>
        <end position="174"/>
    </location>
</feature>
<dbReference type="Pfam" id="PF05198">
    <property type="entry name" value="IF3_N"/>
    <property type="match status" value="1"/>
</dbReference>
<dbReference type="GO" id="GO:0043022">
    <property type="term" value="F:ribosome binding"/>
    <property type="evidence" value="ECO:0007669"/>
    <property type="project" value="UniProtKB-ARBA"/>
</dbReference>
<comment type="subcellular location">
    <subcellularLocation>
        <location evidence="4 6">Cytoplasm</location>
    </subcellularLocation>
</comment>
<dbReference type="Gene3D" id="3.30.110.10">
    <property type="entry name" value="Translation initiation factor 3 (IF-3), C-terminal domain"/>
    <property type="match status" value="1"/>
</dbReference>
<dbReference type="InterPro" id="IPR036787">
    <property type="entry name" value="T_IF-3_N_sf"/>
</dbReference>
<dbReference type="InterPro" id="IPR036788">
    <property type="entry name" value="T_IF-3_C_sf"/>
</dbReference>
<dbReference type="FunFam" id="3.30.110.10:FF:000001">
    <property type="entry name" value="Translation initiation factor IF-3"/>
    <property type="match status" value="1"/>
</dbReference>
<evidence type="ECO:0000256" key="3">
    <source>
        <dbReference type="ARBA" id="ARBA00022917"/>
    </source>
</evidence>
<dbReference type="HAMAP" id="MF_00080">
    <property type="entry name" value="IF_3"/>
    <property type="match status" value="1"/>
</dbReference>
<dbReference type="GO" id="GO:0016020">
    <property type="term" value="C:membrane"/>
    <property type="evidence" value="ECO:0007669"/>
    <property type="project" value="TreeGrafter"/>
</dbReference>
<reference evidence="9" key="1">
    <citation type="journal article" date="2021" name="PeerJ">
        <title>Extensive microbial diversity within the chicken gut microbiome revealed by metagenomics and culture.</title>
        <authorList>
            <person name="Gilroy R."/>
            <person name="Ravi A."/>
            <person name="Getino M."/>
            <person name="Pursley I."/>
            <person name="Horton D.L."/>
            <person name="Alikhan N.F."/>
            <person name="Baker D."/>
            <person name="Gharbi K."/>
            <person name="Hall N."/>
            <person name="Watson M."/>
            <person name="Adriaenssens E.M."/>
            <person name="Foster-Nyarko E."/>
            <person name="Jarju S."/>
            <person name="Secka A."/>
            <person name="Antonio M."/>
            <person name="Oren A."/>
            <person name="Chaudhuri R.R."/>
            <person name="La Ragione R."/>
            <person name="Hildebrand F."/>
            <person name="Pallen M.J."/>
        </authorList>
    </citation>
    <scope>NUCLEOTIDE SEQUENCE</scope>
    <source>
        <strain evidence="9">ChiGjej2B2-19336</strain>
    </source>
</reference>
<keyword evidence="2 4" id="KW-0396">Initiation factor</keyword>
<evidence type="ECO:0000256" key="5">
    <source>
        <dbReference type="NCBIfam" id="TIGR00168"/>
    </source>
</evidence>
<evidence type="ECO:0000256" key="2">
    <source>
        <dbReference type="ARBA" id="ARBA00022540"/>
    </source>
</evidence>
<evidence type="ECO:0000259" key="7">
    <source>
        <dbReference type="Pfam" id="PF00707"/>
    </source>
</evidence>
<name>A0A921AVV8_9BACT</name>
<evidence type="ECO:0000313" key="10">
    <source>
        <dbReference type="Proteomes" id="UP000698963"/>
    </source>
</evidence>
<dbReference type="PANTHER" id="PTHR10938:SF0">
    <property type="entry name" value="TRANSLATION INITIATION FACTOR IF-3, MITOCHONDRIAL"/>
    <property type="match status" value="1"/>
</dbReference>
<dbReference type="GO" id="GO:0005829">
    <property type="term" value="C:cytosol"/>
    <property type="evidence" value="ECO:0007669"/>
    <property type="project" value="TreeGrafter"/>
</dbReference>
<dbReference type="NCBIfam" id="TIGR00168">
    <property type="entry name" value="infC"/>
    <property type="match status" value="1"/>
</dbReference>
<dbReference type="GO" id="GO:0003743">
    <property type="term" value="F:translation initiation factor activity"/>
    <property type="evidence" value="ECO:0007669"/>
    <property type="project" value="UniProtKB-UniRule"/>
</dbReference>
<dbReference type="InterPro" id="IPR019815">
    <property type="entry name" value="Translation_initiation_fac_3_C"/>
</dbReference>
<dbReference type="AlphaFoldDB" id="A0A921AVV8"/>
<dbReference type="InterPro" id="IPR019813">
    <property type="entry name" value="Translation_initiation_fac3_CS"/>
</dbReference>
<dbReference type="PROSITE" id="PS00938">
    <property type="entry name" value="IF3"/>
    <property type="match status" value="1"/>
</dbReference>
<dbReference type="GO" id="GO:0032790">
    <property type="term" value="P:ribosome disassembly"/>
    <property type="evidence" value="ECO:0007669"/>
    <property type="project" value="TreeGrafter"/>
</dbReference>
<comment type="caution">
    <text evidence="9">The sequence shown here is derived from an EMBL/GenBank/DDBJ whole genome shotgun (WGS) entry which is preliminary data.</text>
</comment>
<dbReference type="OrthoDB" id="9806014at2"/>
<evidence type="ECO:0000256" key="6">
    <source>
        <dbReference type="RuleBase" id="RU000646"/>
    </source>
</evidence>
<proteinExistence type="inferred from homology"/>
<dbReference type="SUPFAM" id="SSF54364">
    <property type="entry name" value="Translation initiation factor IF3, N-terminal domain"/>
    <property type="match status" value="1"/>
</dbReference>